<dbReference type="AlphaFoldDB" id="A0A9D4UBG5"/>
<protein>
    <submittedName>
        <fullName evidence="1">Uncharacterized protein</fullName>
    </submittedName>
</protein>
<proteinExistence type="predicted"/>
<evidence type="ECO:0000313" key="2">
    <source>
        <dbReference type="Proteomes" id="UP000886520"/>
    </source>
</evidence>
<name>A0A9D4UBG5_ADICA</name>
<dbReference type="EMBL" id="JABFUD020000019">
    <property type="protein sequence ID" value="KAI5064727.1"/>
    <property type="molecule type" value="Genomic_DNA"/>
</dbReference>
<sequence length="118" mass="12934">MQYDDGTGPVPAENGLFCWLDSEQSMGTTNGQQAECFLRDGKRSQNGWLQMGYFSPLPGGGGWPTGTETVVENAADVAGTPQLETQVLLAQMHLRSWTLLCHKMIWRCANSKLPTENA</sequence>
<comment type="caution">
    <text evidence="1">The sequence shown here is derived from an EMBL/GenBank/DDBJ whole genome shotgun (WGS) entry which is preliminary data.</text>
</comment>
<keyword evidence="2" id="KW-1185">Reference proteome</keyword>
<dbReference type="Proteomes" id="UP000886520">
    <property type="component" value="Chromosome 19"/>
</dbReference>
<reference evidence="1" key="1">
    <citation type="submission" date="2021-01" db="EMBL/GenBank/DDBJ databases">
        <title>Adiantum capillus-veneris genome.</title>
        <authorList>
            <person name="Fang Y."/>
            <person name="Liao Q."/>
        </authorList>
    </citation>
    <scope>NUCLEOTIDE SEQUENCE</scope>
    <source>
        <strain evidence="1">H3</strain>
        <tissue evidence="1">Leaf</tissue>
    </source>
</reference>
<accession>A0A9D4UBG5</accession>
<organism evidence="1 2">
    <name type="scientific">Adiantum capillus-veneris</name>
    <name type="common">Maidenhair fern</name>
    <dbReference type="NCBI Taxonomy" id="13818"/>
    <lineage>
        <taxon>Eukaryota</taxon>
        <taxon>Viridiplantae</taxon>
        <taxon>Streptophyta</taxon>
        <taxon>Embryophyta</taxon>
        <taxon>Tracheophyta</taxon>
        <taxon>Polypodiopsida</taxon>
        <taxon>Polypodiidae</taxon>
        <taxon>Polypodiales</taxon>
        <taxon>Pteridineae</taxon>
        <taxon>Pteridaceae</taxon>
        <taxon>Vittarioideae</taxon>
        <taxon>Adiantum</taxon>
    </lineage>
</organism>
<gene>
    <name evidence="1" type="ORF">GOP47_0019422</name>
</gene>
<evidence type="ECO:0000313" key="1">
    <source>
        <dbReference type="EMBL" id="KAI5064727.1"/>
    </source>
</evidence>